<sequence length="852" mass="94704">MDYYQIGVLLNLVLLINADIFVRRGNDTMESYFDMMSSFGPEIGREGVKGYVYVVSPADACSPVQPPPPLPNNQTMNWIALIMRDNCTFVEKVRNVQAWSIAAIVSNNRNHNHLEHMSGDGQDIKIPSVFIGWDDGVEIREQFCYNCSSSMYYLFIDDHEHDNYTSYMLWPFAVVVGVCFVLMLTFLLVKWCRDARRRKRSRLPSKHLKKIPTKKFKKGDEYDVCAICLDDYEEGDKLRLLPCSHVYHTKCIDPWLTKNKRSCPICKRKVIPGNDPDDSSDSSDEESGNTERTPLLSNASLGQNSPGNRRSTFDNSGLPTPVRVGVVNEAHTSSSHESEDSESEMGAVGGIRHLKLGKENPLLSLGKSPADEFKPTNERSPAKSTANQKRADKELNESGGSGQSGKAVASDDLIDIHDDDGERFDSERVESESYREESESEGEEFACHDTEVIVRDGGKETAADLYQTDRQMDRQTGRQAGRQTPSSHRFHPSVLIAVLVNVLELGSCRRWPIFKKIKALTFNTGLIGVVEMKNPGHETSRADRRAAIIDAIRVEEADIVCLQEVMIGKDVEAIVTGLLDIYPHSHSSLHLFDGTLPSQKATPIVPPCPNQQTTALLDCVIAKGCIGNLTGAFGEFEGLMDCVFAGCLSIFQAVALIGGEKCVGCIFIQIQDPSNIVPKCAPSTLTSPLGTMNTNGLLMLSKHRFTTRRTIDFYPNTMELFVRGYLEAKVEDQVTAVCTHPTPYVPGTNPEPVMRNFFNTSIEQNAYEIFQLITQFRDVKPAILMGDFNVHGRPTPEGSGYDQFLRITSVFNTDVSDECSYCGSSGNVYNGNSSDKVIDFVFGNGLWIFNTK</sequence>
<proteinExistence type="predicted"/>
<dbReference type="GO" id="GO:0016020">
    <property type="term" value="C:membrane"/>
    <property type="evidence" value="ECO:0007669"/>
    <property type="project" value="UniProtKB-SubCell"/>
</dbReference>
<evidence type="ECO:0000256" key="4">
    <source>
        <dbReference type="ARBA" id="ARBA00022771"/>
    </source>
</evidence>
<dbReference type="GO" id="GO:0006511">
    <property type="term" value="P:ubiquitin-dependent protein catabolic process"/>
    <property type="evidence" value="ECO:0007669"/>
    <property type="project" value="TreeGrafter"/>
</dbReference>
<evidence type="ECO:0000256" key="7">
    <source>
        <dbReference type="ARBA" id="ARBA00023136"/>
    </source>
</evidence>
<reference evidence="12" key="2">
    <citation type="submission" date="2020-11" db="EMBL/GenBank/DDBJ databases">
        <authorList>
            <person name="McCartney M.A."/>
            <person name="Auch B."/>
            <person name="Kono T."/>
            <person name="Mallez S."/>
            <person name="Becker A."/>
            <person name="Gohl D.M."/>
            <person name="Silverstein K.A.T."/>
            <person name="Koren S."/>
            <person name="Bechman K.B."/>
            <person name="Herman A."/>
            <person name="Abrahante J.E."/>
            <person name="Garbe J."/>
        </authorList>
    </citation>
    <scope>NUCLEOTIDE SEQUENCE</scope>
    <source>
        <strain evidence="12">Duluth1</strain>
        <tissue evidence="12">Whole animal</tissue>
    </source>
</reference>
<dbReference type="CDD" id="cd16796">
    <property type="entry name" value="RING-H2_RNF13"/>
    <property type="match status" value="1"/>
</dbReference>
<keyword evidence="2 10" id="KW-0812">Transmembrane</keyword>
<dbReference type="SMART" id="SM00744">
    <property type="entry name" value="RINGv"/>
    <property type="match status" value="1"/>
</dbReference>
<dbReference type="EMBL" id="JAIWYP010000006">
    <property type="protein sequence ID" value="KAH3815443.1"/>
    <property type="molecule type" value="Genomic_DNA"/>
</dbReference>
<evidence type="ECO:0000256" key="6">
    <source>
        <dbReference type="ARBA" id="ARBA00022989"/>
    </source>
</evidence>
<feature type="compositionally biased region" description="Acidic residues" evidence="9">
    <location>
        <begin position="275"/>
        <end position="288"/>
    </location>
</feature>
<feature type="domain" description="RING-type" evidence="11">
    <location>
        <begin position="225"/>
        <end position="267"/>
    </location>
</feature>
<organism evidence="12 13">
    <name type="scientific">Dreissena polymorpha</name>
    <name type="common">Zebra mussel</name>
    <name type="synonym">Mytilus polymorpha</name>
    <dbReference type="NCBI Taxonomy" id="45954"/>
    <lineage>
        <taxon>Eukaryota</taxon>
        <taxon>Metazoa</taxon>
        <taxon>Spiralia</taxon>
        <taxon>Lophotrochozoa</taxon>
        <taxon>Mollusca</taxon>
        <taxon>Bivalvia</taxon>
        <taxon>Autobranchia</taxon>
        <taxon>Heteroconchia</taxon>
        <taxon>Euheterodonta</taxon>
        <taxon>Imparidentia</taxon>
        <taxon>Neoheterodontei</taxon>
        <taxon>Myida</taxon>
        <taxon>Dreissenoidea</taxon>
        <taxon>Dreissenidae</taxon>
        <taxon>Dreissena</taxon>
    </lineage>
</organism>
<dbReference type="SUPFAM" id="SSF57850">
    <property type="entry name" value="RING/U-box"/>
    <property type="match status" value="1"/>
</dbReference>
<dbReference type="PANTHER" id="PTHR45931">
    <property type="entry name" value="SI:CH211-59O9.10"/>
    <property type="match status" value="1"/>
</dbReference>
<dbReference type="Pfam" id="PF03372">
    <property type="entry name" value="Exo_endo_phos"/>
    <property type="match status" value="1"/>
</dbReference>
<dbReference type="SMART" id="SM00184">
    <property type="entry name" value="RING"/>
    <property type="match status" value="1"/>
</dbReference>
<evidence type="ECO:0000256" key="3">
    <source>
        <dbReference type="ARBA" id="ARBA00022723"/>
    </source>
</evidence>
<feature type="compositionally biased region" description="Basic and acidic residues" evidence="9">
    <location>
        <begin position="423"/>
        <end position="437"/>
    </location>
</feature>
<evidence type="ECO:0000256" key="10">
    <source>
        <dbReference type="SAM" id="Phobius"/>
    </source>
</evidence>
<keyword evidence="4 8" id="KW-0863">Zinc-finger</keyword>
<gene>
    <name evidence="12" type="ORF">DPMN_143966</name>
</gene>
<dbReference type="GO" id="GO:0061630">
    <property type="term" value="F:ubiquitin protein ligase activity"/>
    <property type="evidence" value="ECO:0007669"/>
    <property type="project" value="TreeGrafter"/>
</dbReference>
<dbReference type="InterPro" id="IPR036691">
    <property type="entry name" value="Endo/exonu/phosph_ase_sf"/>
</dbReference>
<keyword evidence="13" id="KW-1185">Reference proteome</keyword>
<dbReference type="GO" id="GO:0005634">
    <property type="term" value="C:nucleus"/>
    <property type="evidence" value="ECO:0007669"/>
    <property type="project" value="TreeGrafter"/>
</dbReference>
<comment type="subcellular location">
    <subcellularLocation>
        <location evidence="1">Membrane</location>
    </subcellularLocation>
</comment>
<dbReference type="InterPro" id="IPR011016">
    <property type="entry name" value="Znf_RING-CH"/>
</dbReference>
<dbReference type="GO" id="GO:0008270">
    <property type="term" value="F:zinc ion binding"/>
    <property type="evidence" value="ECO:0007669"/>
    <property type="project" value="UniProtKB-KW"/>
</dbReference>
<feature type="region of interest" description="Disordered" evidence="9">
    <location>
        <begin position="359"/>
        <end position="445"/>
    </location>
</feature>
<feature type="region of interest" description="Disordered" evidence="9">
    <location>
        <begin position="466"/>
        <end position="487"/>
    </location>
</feature>
<keyword evidence="3" id="KW-0479">Metal-binding</keyword>
<keyword evidence="6 10" id="KW-1133">Transmembrane helix</keyword>
<feature type="compositionally biased region" description="Polar residues" evidence="9">
    <location>
        <begin position="477"/>
        <end position="487"/>
    </location>
</feature>
<comment type="caution">
    <text evidence="12">The sequence shown here is derived from an EMBL/GenBank/DDBJ whole genome shotgun (WGS) entry which is preliminary data.</text>
</comment>
<feature type="transmembrane region" description="Helical" evidence="10">
    <location>
        <begin position="167"/>
        <end position="192"/>
    </location>
</feature>
<dbReference type="InterPro" id="IPR003137">
    <property type="entry name" value="PA_domain"/>
</dbReference>
<dbReference type="Pfam" id="PF13639">
    <property type="entry name" value="zf-RING_2"/>
    <property type="match status" value="1"/>
</dbReference>
<dbReference type="AlphaFoldDB" id="A0A9D4GHE2"/>
<evidence type="ECO:0000313" key="12">
    <source>
        <dbReference type="EMBL" id="KAH3815443.1"/>
    </source>
</evidence>
<dbReference type="SUPFAM" id="SSF56219">
    <property type="entry name" value="DNase I-like"/>
    <property type="match status" value="1"/>
</dbReference>
<evidence type="ECO:0000256" key="5">
    <source>
        <dbReference type="ARBA" id="ARBA00022833"/>
    </source>
</evidence>
<dbReference type="PROSITE" id="PS50089">
    <property type="entry name" value="ZF_RING_2"/>
    <property type="match status" value="1"/>
</dbReference>
<evidence type="ECO:0000256" key="2">
    <source>
        <dbReference type="ARBA" id="ARBA00022692"/>
    </source>
</evidence>
<reference evidence="12" key="1">
    <citation type="journal article" date="2019" name="bioRxiv">
        <title>The Genome of the Zebra Mussel, Dreissena polymorpha: A Resource for Invasive Species Research.</title>
        <authorList>
            <person name="McCartney M.A."/>
            <person name="Auch B."/>
            <person name="Kono T."/>
            <person name="Mallez S."/>
            <person name="Zhang Y."/>
            <person name="Obille A."/>
            <person name="Becker A."/>
            <person name="Abrahante J.E."/>
            <person name="Garbe J."/>
            <person name="Badalamenti J.P."/>
            <person name="Herman A."/>
            <person name="Mangelson H."/>
            <person name="Liachko I."/>
            <person name="Sullivan S."/>
            <person name="Sone E.D."/>
            <person name="Koren S."/>
            <person name="Silverstein K.A.T."/>
            <person name="Beckman K.B."/>
            <person name="Gohl D.M."/>
        </authorList>
    </citation>
    <scope>NUCLEOTIDE SEQUENCE</scope>
    <source>
        <strain evidence="12">Duluth1</strain>
        <tissue evidence="12">Whole animal</tissue>
    </source>
</reference>
<dbReference type="PANTHER" id="PTHR45931:SF20">
    <property type="entry name" value="RING-TYPE E3 UBIQUITIN TRANSFERASE"/>
    <property type="match status" value="1"/>
</dbReference>
<evidence type="ECO:0000259" key="11">
    <source>
        <dbReference type="PROSITE" id="PS50089"/>
    </source>
</evidence>
<accession>A0A9D4GHE2</accession>
<feature type="non-terminal residue" evidence="12">
    <location>
        <position position="852"/>
    </location>
</feature>
<feature type="compositionally biased region" description="Basic and acidic residues" evidence="9">
    <location>
        <begin position="369"/>
        <end position="381"/>
    </location>
</feature>
<keyword evidence="5" id="KW-0862">Zinc</keyword>
<dbReference type="Gene3D" id="3.30.40.10">
    <property type="entry name" value="Zinc/RING finger domain, C3HC4 (zinc finger)"/>
    <property type="match status" value="1"/>
</dbReference>
<feature type="compositionally biased region" description="Polar residues" evidence="9">
    <location>
        <begin position="290"/>
        <end position="318"/>
    </location>
</feature>
<protein>
    <recommendedName>
        <fullName evidence="11">RING-type domain-containing protein</fullName>
    </recommendedName>
</protein>
<dbReference type="InterPro" id="IPR005135">
    <property type="entry name" value="Endo/exonuclease/phosphatase"/>
</dbReference>
<evidence type="ECO:0000256" key="8">
    <source>
        <dbReference type="PROSITE-ProRule" id="PRU00175"/>
    </source>
</evidence>
<dbReference type="InterPro" id="IPR051834">
    <property type="entry name" value="RING_finger_E3_ligase"/>
</dbReference>
<dbReference type="InterPro" id="IPR013083">
    <property type="entry name" value="Znf_RING/FYVE/PHD"/>
</dbReference>
<dbReference type="Proteomes" id="UP000828390">
    <property type="component" value="Unassembled WGS sequence"/>
</dbReference>
<evidence type="ECO:0000256" key="9">
    <source>
        <dbReference type="SAM" id="MobiDB-lite"/>
    </source>
</evidence>
<dbReference type="Gene3D" id="3.50.30.30">
    <property type="match status" value="1"/>
</dbReference>
<evidence type="ECO:0000313" key="13">
    <source>
        <dbReference type="Proteomes" id="UP000828390"/>
    </source>
</evidence>
<dbReference type="InterPro" id="IPR001841">
    <property type="entry name" value="Znf_RING"/>
</dbReference>
<keyword evidence="7 10" id="KW-0472">Membrane</keyword>
<feature type="region of interest" description="Disordered" evidence="9">
    <location>
        <begin position="274"/>
        <end position="322"/>
    </location>
</feature>
<dbReference type="Gene3D" id="3.60.10.10">
    <property type="entry name" value="Endonuclease/exonuclease/phosphatase"/>
    <property type="match status" value="2"/>
</dbReference>
<dbReference type="Pfam" id="PF02225">
    <property type="entry name" value="PA"/>
    <property type="match status" value="1"/>
</dbReference>
<dbReference type="FunFam" id="3.30.40.10:FF:000824">
    <property type="entry name" value="E3 ubiquitin-protein ligase RNF13"/>
    <property type="match status" value="1"/>
</dbReference>
<name>A0A9D4GHE2_DREPO</name>
<evidence type="ECO:0000256" key="1">
    <source>
        <dbReference type="ARBA" id="ARBA00004370"/>
    </source>
</evidence>